<evidence type="ECO:0008006" key="4">
    <source>
        <dbReference type="Google" id="ProtNLM"/>
    </source>
</evidence>
<evidence type="ECO:0000313" key="2">
    <source>
        <dbReference type="EMBL" id="MCQ1949903.1"/>
    </source>
</evidence>
<keyword evidence="1" id="KW-0812">Transmembrane</keyword>
<sequence length="168" mass="17789">METMRGKAMAPQAPASSVRFVERSPGWLRWGGGAFLAAVGAALAGGAAVESVWHLYVAAAAFLLAAGWWCFVARITVSVDQQAVTLRGPLWKRTIQRQNVQDIMVAKDNGQNTGLVNWPVTRHGRGSLTRLNMGGAGAVTFSDAGGHRYQVVLADLASAEQMALAIGN</sequence>
<gene>
    <name evidence="2" type="ORF">NNX28_08155</name>
</gene>
<reference evidence="2 3" key="1">
    <citation type="submission" date="2022-07" db="EMBL/GenBank/DDBJ databases">
        <title>Novel species in genus Arthrobacter.</title>
        <authorList>
            <person name="Liu Y."/>
        </authorList>
    </citation>
    <scope>NUCLEOTIDE SEQUENCE [LARGE SCALE GENOMIC DNA]</scope>
    <source>
        <strain evidence="3">zg-Y859</strain>
    </source>
</reference>
<protein>
    <recommendedName>
        <fullName evidence="4">PH domain-containing protein</fullName>
    </recommendedName>
</protein>
<comment type="caution">
    <text evidence="2">The sequence shown here is derived from an EMBL/GenBank/DDBJ whole genome shotgun (WGS) entry which is preliminary data.</text>
</comment>
<keyword evidence="1" id="KW-1133">Transmembrane helix</keyword>
<keyword evidence="3" id="KW-1185">Reference proteome</keyword>
<evidence type="ECO:0000313" key="3">
    <source>
        <dbReference type="Proteomes" id="UP001206924"/>
    </source>
</evidence>
<organism evidence="2 3">
    <name type="scientific">Arthrobacter jinronghuae</name>
    <dbReference type="NCBI Taxonomy" id="2964609"/>
    <lineage>
        <taxon>Bacteria</taxon>
        <taxon>Bacillati</taxon>
        <taxon>Actinomycetota</taxon>
        <taxon>Actinomycetes</taxon>
        <taxon>Micrococcales</taxon>
        <taxon>Micrococcaceae</taxon>
        <taxon>Arthrobacter</taxon>
    </lineage>
</organism>
<accession>A0ABT1NQA9</accession>
<proteinExistence type="predicted"/>
<evidence type="ECO:0000256" key="1">
    <source>
        <dbReference type="SAM" id="Phobius"/>
    </source>
</evidence>
<name>A0ABT1NQA9_9MICC</name>
<feature type="transmembrane region" description="Helical" evidence="1">
    <location>
        <begin position="55"/>
        <end position="77"/>
    </location>
</feature>
<keyword evidence="1" id="KW-0472">Membrane</keyword>
<dbReference type="Proteomes" id="UP001206924">
    <property type="component" value="Unassembled WGS sequence"/>
</dbReference>
<feature type="transmembrane region" description="Helical" evidence="1">
    <location>
        <begin position="27"/>
        <end position="49"/>
    </location>
</feature>
<dbReference type="EMBL" id="JANFLP010000008">
    <property type="protein sequence ID" value="MCQ1949903.1"/>
    <property type="molecule type" value="Genomic_DNA"/>
</dbReference>